<dbReference type="EMBL" id="SMMG02000002">
    <property type="protein sequence ID" value="KAA3484002.1"/>
    <property type="molecule type" value="Genomic_DNA"/>
</dbReference>
<protein>
    <submittedName>
        <fullName evidence="2">Gag/pol protein</fullName>
    </submittedName>
</protein>
<sequence length="198" mass="23189">MKAEMDSMYSNSLWELVDLPEEIKSIGYGNVETYKVRLVAKGYTPKEALDYEIQQMDVKTTFLNNYLEESIYMMHPIEYIAKGNKHKLSKLFRFIYGLKQASYSWNQRFDQVIKNFGFEKNVDEPCVYKYLGDEKVVFLVLYVDDIQLIINYIGTLSLVKLWLTQQFSMKDLGESNFVLGIRILMDRKNKVIALSHAS</sequence>
<evidence type="ECO:0000259" key="1">
    <source>
        <dbReference type="Pfam" id="PF07727"/>
    </source>
</evidence>
<gene>
    <name evidence="2" type="ORF">EPI10_006118</name>
</gene>
<feature type="domain" description="Reverse transcriptase Ty1/copia-type" evidence="1">
    <location>
        <begin position="51"/>
        <end position="187"/>
    </location>
</feature>
<reference evidence="3" key="1">
    <citation type="journal article" date="2019" name="Plant Biotechnol. J.">
        <title>Genome sequencing of the Australian wild diploid species Gossypium australe highlights disease resistance and delayed gland morphogenesis.</title>
        <authorList>
            <person name="Cai Y."/>
            <person name="Cai X."/>
            <person name="Wang Q."/>
            <person name="Wang P."/>
            <person name="Zhang Y."/>
            <person name="Cai C."/>
            <person name="Xu Y."/>
            <person name="Wang K."/>
            <person name="Zhou Z."/>
            <person name="Wang C."/>
            <person name="Geng S."/>
            <person name="Li B."/>
            <person name="Dong Q."/>
            <person name="Hou Y."/>
            <person name="Wang H."/>
            <person name="Ai P."/>
            <person name="Liu Z."/>
            <person name="Yi F."/>
            <person name="Sun M."/>
            <person name="An G."/>
            <person name="Cheng J."/>
            <person name="Zhang Y."/>
            <person name="Shi Q."/>
            <person name="Xie Y."/>
            <person name="Shi X."/>
            <person name="Chang Y."/>
            <person name="Huang F."/>
            <person name="Chen Y."/>
            <person name="Hong S."/>
            <person name="Mi L."/>
            <person name="Sun Q."/>
            <person name="Zhang L."/>
            <person name="Zhou B."/>
            <person name="Peng R."/>
            <person name="Zhang X."/>
            <person name="Liu F."/>
        </authorList>
    </citation>
    <scope>NUCLEOTIDE SEQUENCE [LARGE SCALE GENOMIC DNA]</scope>
    <source>
        <strain evidence="3">cv. PA1801</strain>
    </source>
</reference>
<dbReference type="InterPro" id="IPR013103">
    <property type="entry name" value="RVT_2"/>
</dbReference>
<dbReference type="AlphaFoldDB" id="A0A5B6WT49"/>
<evidence type="ECO:0000313" key="2">
    <source>
        <dbReference type="EMBL" id="KAA3484002.1"/>
    </source>
</evidence>
<organism evidence="2 3">
    <name type="scientific">Gossypium australe</name>
    <dbReference type="NCBI Taxonomy" id="47621"/>
    <lineage>
        <taxon>Eukaryota</taxon>
        <taxon>Viridiplantae</taxon>
        <taxon>Streptophyta</taxon>
        <taxon>Embryophyta</taxon>
        <taxon>Tracheophyta</taxon>
        <taxon>Spermatophyta</taxon>
        <taxon>Magnoliopsida</taxon>
        <taxon>eudicotyledons</taxon>
        <taxon>Gunneridae</taxon>
        <taxon>Pentapetalae</taxon>
        <taxon>rosids</taxon>
        <taxon>malvids</taxon>
        <taxon>Malvales</taxon>
        <taxon>Malvaceae</taxon>
        <taxon>Malvoideae</taxon>
        <taxon>Gossypium</taxon>
    </lineage>
</organism>
<dbReference type="Pfam" id="PF07727">
    <property type="entry name" value="RVT_2"/>
    <property type="match status" value="1"/>
</dbReference>
<keyword evidence="3" id="KW-1185">Reference proteome</keyword>
<comment type="caution">
    <text evidence="2">The sequence shown here is derived from an EMBL/GenBank/DDBJ whole genome shotgun (WGS) entry which is preliminary data.</text>
</comment>
<name>A0A5B6WT49_9ROSI</name>
<proteinExistence type="predicted"/>
<dbReference type="Proteomes" id="UP000325315">
    <property type="component" value="Unassembled WGS sequence"/>
</dbReference>
<evidence type="ECO:0000313" key="3">
    <source>
        <dbReference type="Proteomes" id="UP000325315"/>
    </source>
</evidence>
<dbReference type="OrthoDB" id="1747567at2759"/>
<accession>A0A5B6WT49</accession>